<dbReference type="Pfam" id="PF02518">
    <property type="entry name" value="HATPase_c"/>
    <property type="match status" value="1"/>
</dbReference>
<sequence length="374" mass="40745">MSIREPTRPLPLTAVFWLLWAANALAVVTGYAPVTQLAEFVATIVASAVLWFLLPWDASASPWRKLASPCFLVAVTGMSAFSGINAGPFMLITLANIAFLFSIRMAVVILTPYVVAVTLAVPLLFGDSWISGIFQGVGAVILAGFVYTTTRAFLDVRRAREAAERLLERVRELAVAEERARMARDMHDSIGHHLTVIKIGLENAERFRERRPDAAWHEVRQAKQLTVTALADARLWVRALRPLALESRIGGTALQRLADSFTGTGLHVDFQLHGTERPLDPDAELVLYRVLQEGLTNAVRHADAKVVRAQLTFGERDVVMTVGDDGKGARGAEHGFGLTSLRERVHSIGGALSATSGAEGGFELRVEIPAVLPR</sequence>
<keyword evidence="8" id="KW-0902">Two-component regulatory system</keyword>
<dbReference type="EC" id="2.7.13.3" evidence="2"/>
<evidence type="ECO:0000313" key="11">
    <source>
        <dbReference type="EMBL" id="MFI6504188.1"/>
    </source>
</evidence>
<feature type="transmembrane region" description="Helical" evidence="9">
    <location>
        <begin position="128"/>
        <end position="147"/>
    </location>
</feature>
<dbReference type="Pfam" id="PF07730">
    <property type="entry name" value="HisKA_3"/>
    <property type="match status" value="1"/>
</dbReference>
<feature type="transmembrane region" description="Helical" evidence="9">
    <location>
        <begin position="97"/>
        <end position="121"/>
    </location>
</feature>
<keyword evidence="7" id="KW-0067">ATP-binding</keyword>
<dbReference type="InterPro" id="IPR011712">
    <property type="entry name" value="Sig_transdc_His_kin_sub3_dim/P"/>
</dbReference>
<comment type="caution">
    <text evidence="11">The sequence shown here is derived from an EMBL/GenBank/DDBJ whole genome shotgun (WGS) entry which is preliminary data.</text>
</comment>
<evidence type="ECO:0000256" key="7">
    <source>
        <dbReference type="ARBA" id="ARBA00022840"/>
    </source>
</evidence>
<keyword evidence="12" id="KW-1185">Reference proteome</keyword>
<reference evidence="11 12" key="1">
    <citation type="submission" date="2024-10" db="EMBL/GenBank/DDBJ databases">
        <title>The Natural Products Discovery Center: Release of the First 8490 Sequenced Strains for Exploring Actinobacteria Biosynthetic Diversity.</title>
        <authorList>
            <person name="Kalkreuter E."/>
            <person name="Kautsar S.A."/>
            <person name="Yang D."/>
            <person name="Bader C.D."/>
            <person name="Teijaro C.N."/>
            <person name="Fluegel L."/>
            <person name="Davis C.M."/>
            <person name="Simpson J.R."/>
            <person name="Lauterbach L."/>
            <person name="Steele A.D."/>
            <person name="Gui C."/>
            <person name="Meng S."/>
            <person name="Li G."/>
            <person name="Viehrig K."/>
            <person name="Ye F."/>
            <person name="Su P."/>
            <person name="Kiefer A.F."/>
            <person name="Nichols A."/>
            <person name="Cepeda A.J."/>
            <person name="Yan W."/>
            <person name="Fan B."/>
            <person name="Jiang Y."/>
            <person name="Adhikari A."/>
            <person name="Zheng C.-J."/>
            <person name="Schuster L."/>
            <person name="Cowan T.M."/>
            <person name="Smanski M.J."/>
            <person name="Chevrette M.G."/>
            <person name="De Carvalho L.P.S."/>
            <person name="Shen B."/>
        </authorList>
    </citation>
    <scope>NUCLEOTIDE SEQUENCE [LARGE SCALE GENOMIC DNA]</scope>
    <source>
        <strain evidence="11 12">NPDC050545</strain>
    </source>
</reference>
<dbReference type="InterPro" id="IPR003594">
    <property type="entry name" value="HATPase_dom"/>
</dbReference>
<keyword evidence="9" id="KW-1133">Transmembrane helix</keyword>
<feature type="domain" description="Histidine kinase/HSP90-like ATPase" evidence="10">
    <location>
        <begin position="282"/>
        <end position="372"/>
    </location>
</feature>
<accession>A0ABW7Z7N1</accession>
<dbReference type="SMART" id="SM00387">
    <property type="entry name" value="HATPase_c"/>
    <property type="match status" value="1"/>
</dbReference>
<dbReference type="EMBL" id="JBITGY010000014">
    <property type="protein sequence ID" value="MFI6504188.1"/>
    <property type="molecule type" value="Genomic_DNA"/>
</dbReference>
<dbReference type="PANTHER" id="PTHR24421">
    <property type="entry name" value="NITRATE/NITRITE SENSOR PROTEIN NARX-RELATED"/>
    <property type="match status" value="1"/>
</dbReference>
<keyword evidence="9" id="KW-0472">Membrane</keyword>
<keyword evidence="5" id="KW-0547">Nucleotide-binding</keyword>
<dbReference type="CDD" id="cd16917">
    <property type="entry name" value="HATPase_UhpB-NarQ-NarX-like"/>
    <property type="match status" value="1"/>
</dbReference>
<evidence type="ECO:0000256" key="5">
    <source>
        <dbReference type="ARBA" id="ARBA00022741"/>
    </source>
</evidence>
<feature type="transmembrane region" description="Helical" evidence="9">
    <location>
        <begin position="66"/>
        <end position="91"/>
    </location>
</feature>
<evidence type="ECO:0000256" key="1">
    <source>
        <dbReference type="ARBA" id="ARBA00000085"/>
    </source>
</evidence>
<evidence type="ECO:0000256" key="4">
    <source>
        <dbReference type="ARBA" id="ARBA00022679"/>
    </source>
</evidence>
<dbReference type="Gene3D" id="1.20.5.1930">
    <property type="match status" value="1"/>
</dbReference>
<keyword evidence="9" id="KW-0812">Transmembrane</keyword>
<evidence type="ECO:0000259" key="10">
    <source>
        <dbReference type="SMART" id="SM00387"/>
    </source>
</evidence>
<keyword evidence="3" id="KW-0597">Phosphoprotein</keyword>
<protein>
    <recommendedName>
        <fullName evidence="2">histidine kinase</fullName>
        <ecNumber evidence="2">2.7.13.3</ecNumber>
    </recommendedName>
</protein>
<keyword evidence="4" id="KW-0808">Transferase</keyword>
<dbReference type="RefSeq" id="WP_397089946.1">
    <property type="nucleotide sequence ID" value="NZ_JBITGY010000014.1"/>
</dbReference>
<keyword evidence="6 11" id="KW-0418">Kinase</keyword>
<evidence type="ECO:0000256" key="9">
    <source>
        <dbReference type="SAM" id="Phobius"/>
    </source>
</evidence>
<dbReference type="InterPro" id="IPR050482">
    <property type="entry name" value="Sensor_HK_TwoCompSys"/>
</dbReference>
<gene>
    <name evidence="11" type="ORF">ACIBG2_42865</name>
</gene>
<evidence type="ECO:0000256" key="3">
    <source>
        <dbReference type="ARBA" id="ARBA00022553"/>
    </source>
</evidence>
<dbReference type="InterPro" id="IPR036890">
    <property type="entry name" value="HATPase_C_sf"/>
</dbReference>
<comment type="catalytic activity">
    <reaction evidence="1">
        <text>ATP + protein L-histidine = ADP + protein N-phospho-L-histidine.</text>
        <dbReference type="EC" id="2.7.13.3"/>
    </reaction>
</comment>
<evidence type="ECO:0000313" key="12">
    <source>
        <dbReference type="Proteomes" id="UP001612741"/>
    </source>
</evidence>
<dbReference type="PANTHER" id="PTHR24421:SF10">
    <property type="entry name" value="NITRATE_NITRITE SENSOR PROTEIN NARQ"/>
    <property type="match status" value="1"/>
</dbReference>
<dbReference type="Gene3D" id="3.30.565.10">
    <property type="entry name" value="Histidine kinase-like ATPase, C-terminal domain"/>
    <property type="match status" value="1"/>
</dbReference>
<organism evidence="11 12">
    <name type="scientific">Nonomuraea typhae</name>
    <dbReference type="NCBI Taxonomy" id="2603600"/>
    <lineage>
        <taxon>Bacteria</taxon>
        <taxon>Bacillati</taxon>
        <taxon>Actinomycetota</taxon>
        <taxon>Actinomycetes</taxon>
        <taxon>Streptosporangiales</taxon>
        <taxon>Streptosporangiaceae</taxon>
        <taxon>Nonomuraea</taxon>
    </lineage>
</organism>
<proteinExistence type="predicted"/>
<name>A0ABW7Z7N1_9ACTN</name>
<dbReference type="GO" id="GO:0016301">
    <property type="term" value="F:kinase activity"/>
    <property type="evidence" value="ECO:0007669"/>
    <property type="project" value="UniProtKB-KW"/>
</dbReference>
<feature type="transmembrane region" description="Helical" evidence="9">
    <location>
        <begin position="36"/>
        <end position="54"/>
    </location>
</feature>
<evidence type="ECO:0000256" key="2">
    <source>
        <dbReference type="ARBA" id="ARBA00012438"/>
    </source>
</evidence>
<evidence type="ECO:0000256" key="8">
    <source>
        <dbReference type="ARBA" id="ARBA00023012"/>
    </source>
</evidence>
<evidence type="ECO:0000256" key="6">
    <source>
        <dbReference type="ARBA" id="ARBA00022777"/>
    </source>
</evidence>
<dbReference type="Proteomes" id="UP001612741">
    <property type="component" value="Unassembled WGS sequence"/>
</dbReference>
<dbReference type="SUPFAM" id="SSF55874">
    <property type="entry name" value="ATPase domain of HSP90 chaperone/DNA topoisomerase II/histidine kinase"/>
    <property type="match status" value="1"/>
</dbReference>